<dbReference type="SUPFAM" id="SSF56801">
    <property type="entry name" value="Acetyl-CoA synthetase-like"/>
    <property type="match status" value="1"/>
</dbReference>
<dbReference type="InterPro" id="IPR042099">
    <property type="entry name" value="ANL_N_sf"/>
</dbReference>
<evidence type="ECO:0000256" key="4">
    <source>
        <dbReference type="ARBA" id="ARBA00022840"/>
    </source>
</evidence>
<dbReference type="GO" id="GO:0005783">
    <property type="term" value="C:endoplasmic reticulum"/>
    <property type="evidence" value="ECO:0007669"/>
    <property type="project" value="TreeGrafter"/>
</dbReference>
<feature type="signal peptide" evidence="6">
    <location>
        <begin position="1"/>
        <end position="19"/>
    </location>
</feature>
<evidence type="ECO:0000256" key="2">
    <source>
        <dbReference type="ARBA" id="ARBA00022598"/>
    </source>
</evidence>
<dbReference type="GO" id="GO:0004467">
    <property type="term" value="F:long-chain fatty acid-CoA ligase activity"/>
    <property type="evidence" value="ECO:0007669"/>
    <property type="project" value="UniProtKB-EC"/>
</dbReference>
<reference evidence="8" key="1">
    <citation type="submission" date="2019-03" db="EMBL/GenBank/DDBJ databases">
        <title>Functional analysis of DEGs involved in the biosynthesis of cuticular wax in faba bean leaves under different light quality.</title>
        <authorList>
            <person name="Huang L."/>
        </authorList>
    </citation>
    <scope>NUCLEOTIDE SEQUENCE</scope>
    <source>
        <tissue evidence="8">Leaf</tissue>
    </source>
</reference>
<keyword evidence="4" id="KW-0067">ATP-binding</keyword>
<keyword evidence="3" id="KW-0547">Nucleotide-binding</keyword>
<dbReference type="EMBL" id="MK775521">
    <property type="protein sequence ID" value="QFQ50387.1"/>
    <property type="molecule type" value="mRNA"/>
</dbReference>
<accession>A0A7M3T341</accession>
<sequence length="599" mass="65795">MNPYIFGVILPVLATLLFRSNHPKRRGVPTDTTDPGVTVRNKRFDSPVETAWEGVSTLAELFEEACRKYGEGLLLGTRLLVSREMETSSDGRQFEKVELGGYEWLSYAEVFEAVSSFGSGLAALGHGREHRAAIFADTREEWFIALQGCFRRNVTVVTMYASLGEEALCHSLNETEATTVICGKKELKTLVNISGQLDSVKRLICLDDDIPSDASSVGHGWTIISFADVKRLGKENPVDADLPLPPDVAVIMYTSGSTGLPKGVMMTHGNVLATVSAVKTIVPKLGKKDIYLAYLPMAHILELAAENLMAAVGAAIGYGSPLTLTDTSSKIKKGTKGDATVLMPTLMAAVPAILDRVRDGVFKKVNATGGLPKKLFYLSYERRLQAINGSWFGAWGLEKVLWNFLVFKKVRAILGGRIRFILSGGAPLSGDTQQFINICLGAPIGQGYGLTETCAGGTFSDFDDTSVGRVGPPLPCSYIKLIDWPEGGYLTNDSPMPRGEIVIGGPNVTLGYFKNEEKTKESYKVDERGMRWFYTGDIGRFHLDGCLEIIDRKKDIVKLQHGEYVSLGKVWWSLICRICIILNYISNLSSFWFLKRVRI</sequence>
<dbReference type="Gene3D" id="3.40.50.12780">
    <property type="entry name" value="N-terminal domain of ligase-like"/>
    <property type="match status" value="1"/>
</dbReference>
<evidence type="ECO:0000256" key="5">
    <source>
        <dbReference type="ARBA" id="ARBA00036813"/>
    </source>
</evidence>
<evidence type="ECO:0000259" key="7">
    <source>
        <dbReference type="Pfam" id="PF00501"/>
    </source>
</evidence>
<evidence type="ECO:0000313" key="8">
    <source>
        <dbReference type="EMBL" id="QFQ50387.1"/>
    </source>
</evidence>
<dbReference type="PROSITE" id="PS00455">
    <property type="entry name" value="AMP_BINDING"/>
    <property type="match status" value="1"/>
</dbReference>
<dbReference type="PANTHER" id="PTHR43272">
    <property type="entry name" value="LONG-CHAIN-FATTY-ACID--COA LIGASE"/>
    <property type="match status" value="1"/>
</dbReference>
<evidence type="ECO:0000256" key="3">
    <source>
        <dbReference type="ARBA" id="ARBA00022741"/>
    </source>
</evidence>
<dbReference type="PANTHER" id="PTHR43272:SF83">
    <property type="entry name" value="ACYL-COA SYNTHETASE LONG-CHAIN, ISOFORM J"/>
    <property type="match status" value="1"/>
</dbReference>
<dbReference type="AlphaFoldDB" id="A0A7M3T341"/>
<dbReference type="GO" id="GO:0016020">
    <property type="term" value="C:membrane"/>
    <property type="evidence" value="ECO:0007669"/>
    <property type="project" value="TreeGrafter"/>
</dbReference>
<dbReference type="InterPro" id="IPR020845">
    <property type="entry name" value="AMP-binding_CS"/>
</dbReference>
<dbReference type="InterPro" id="IPR000873">
    <property type="entry name" value="AMP-dep_synth/lig_dom"/>
</dbReference>
<keyword evidence="2" id="KW-0436">Ligase</keyword>
<evidence type="ECO:0000256" key="6">
    <source>
        <dbReference type="SAM" id="SignalP"/>
    </source>
</evidence>
<proteinExistence type="evidence at transcript level"/>
<evidence type="ECO:0000256" key="1">
    <source>
        <dbReference type="ARBA" id="ARBA00006432"/>
    </source>
</evidence>
<dbReference type="GO" id="GO:0005524">
    <property type="term" value="F:ATP binding"/>
    <property type="evidence" value="ECO:0007669"/>
    <property type="project" value="UniProtKB-KW"/>
</dbReference>
<protein>
    <submittedName>
        <fullName evidence="8">Long chain acyl-CoA synthetase 9</fullName>
    </submittedName>
</protein>
<organism evidence="8">
    <name type="scientific">Vicia faba</name>
    <name type="common">Broad bean</name>
    <name type="synonym">Faba vulgaris</name>
    <dbReference type="NCBI Taxonomy" id="3906"/>
    <lineage>
        <taxon>Eukaryota</taxon>
        <taxon>Viridiplantae</taxon>
        <taxon>Streptophyta</taxon>
        <taxon>Embryophyta</taxon>
        <taxon>Tracheophyta</taxon>
        <taxon>Spermatophyta</taxon>
        <taxon>Magnoliopsida</taxon>
        <taxon>eudicotyledons</taxon>
        <taxon>Gunneridae</taxon>
        <taxon>Pentapetalae</taxon>
        <taxon>rosids</taxon>
        <taxon>fabids</taxon>
        <taxon>Fabales</taxon>
        <taxon>Fabaceae</taxon>
        <taxon>Papilionoideae</taxon>
        <taxon>50 kb inversion clade</taxon>
        <taxon>NPAAA clade</taxon>
        <taxon>Hologalegina</taxon>
        <taxon>IRL clade</taxon>
        <taxon>Fabeae</taxon>
        <taxon>Vicia</taxon>
    </lineage>
</organism>
<gene>
    <name evidence="8" type="primary">LACS9</name>
</gene>
<name>A0A7M3T341_VICFA</name>
<comment type="catalytic activity">
    <reaction evidence="5">
        <text>a long-chain fatty acid + ATP + CoA = a long-chain fatty acyl-CoA + AMP + diphosphate</text>
        <dbReference type="Rhea" id="RHEA:15421"/>
        <dbReference type="ChEBI" id="CHEBI:30616"/>
        <dbReference type="ChEBI" id="CHEBI:33019"/>
        <dbReference type="ChEBI" id="CHEBI:57287"/>
        <dbReference type="ChEBI" id="CHEBI:57560"/>
        <dbReference type="ChEBI" id="CHEBI:83139"/>
        <dbReference type="ChEBI" id="CHEBI:456215"/>
        <dbReference type="EC" id="6.2.1.3"/>
    </reaction>
</comment>
<keyword evidence="6" id="KW-0732">Signal</keyword>
<dbReference type="Pfam" id="PF00501">
    <property type="entry name" value="AMP-binding"/>
    <property type="match status" value="1"/>
</dbReference>
<comment type="similarity">
    <text evidence="1">Belongs to the ATP-dependent AMP-binding enzyme family.</text>
</comment>
<feature type="domain" description="AMP-dependent synthetase/ligase" evidence="7">
    <location>
        <begin position="95"/>
        <end position="513"/>
    </location>
</feature>
<feature type="chain" id="PRO_5029506670" evidence="6">
    <location>
        <begin position="20"/>
        <end position="599"/>
    </location>
</feature>